<dbReference type="AlphaFoldDB" id="E2Z9G2"/>
<dbReference type="Gene3D" id="3.40.50.1980">
    <property type="entry name" value="Nitrogenase molybdenum iron protein domain"/>
    <property type="match status" value="2"/>
</dbReference>
<dbReference type="SUPFAM" id="SSF53807">
    <property type="entry name" value="Helical backbone' metal receptor"/>
    <property type="match status" value="1"/>
</dbReference>
<gene>
    <name evidence="2" type="ORF">HMPREF9429_00065</name>
</gene>
<evidence type="ECO:0000313" key="3">
    <source>
        <dbReference type="Proteomes" id="UP000003195"/>
    </source>
</evidence>
<name>E2Z9G2_9FIRM</name>
<organism evidence="2 3">
    <name type="scientific">Megasphaera micronuciformis F0359</name>
    <dbReference type="NCBI Taxonomy" id="706434"/>
    <lineage>
        <taxon>Bacteria</taxon>
        <taxon>Bacillati</taxon>
        <taxon>Bacillota</taxon>
        <taxon>Negativicutes</taxon>
        <taxon>Veillonellales</taxon>
        <taxon>Veillonellaceae</taxon>
        <taxon>Megasphaera</taxon>
    </lineage>
</organism>
<dbReference type="GO" id="GO:0016491">
    <property type="term" value="F:oxidoreductase activity"/>
    <property type="evidence" value="ECO:0007669"/>
    <property type="project" value="InterPro"/>
</dbReference>
<protein>
    <recommendedName>
        <fullName evidence="1">Nitrogenase/oxidoreductase component 1 domain-containing protein</fullName>
    </recommendedName>
</protein>
<evidence type="ECO:0000259" key="1">
    <source>
        <dbReference type="Pfam" id="PF00148"/>
    </source>
</evidence>
<comment type="caution">
    <text evidence="2">The sequence shown here is derived from an EMBL/GenBank/DDBJ whole genome shotgun (WGS) entry which is preliminary data.</text>
</comment>
<dbReference type="PANTHER" id="PTHR42846">
    <property type="entry name" value="NI-SIROHYDROCHLORIN A,C-DIAMIDE REDUCTIVE CYCLASE COMPLEX, COMPONENT CFBD"/>
    <property type="match status" value="1"/>
</dbReference>
<evidence type="ECO:0000313" key="2">
    <source>
        <dbReference type="EMBL" id="EFQ04988.1"/>
    </source>
</evidence>
<dbReference type="InterPro" id="IPR000510">
    <property type="entry name" value="Nase/OxRdtase_comp1"/>
</dbReference>
<dbReference type="eggNOG" id="COG2710">
    <property type="taxonomic scope" value="Bacteria"/>
</dbReference>
<proteinExistence type="predicted"/>
<sequence length="345" mass="38273">MKGLWKYISPFAPDQSGAGAVLYGLGGIIVVCDAGGCAGNICGFDEPRWFSQRSAVFSAGLRDMDAILGRDDRLVDKLASVAEDIDADFAAIIGTPVPAVIATDYRGLRRLAEKRIQKPIITVETTGTEYYDKGEALAYKELLKTFAKETGKRQDNSVGIFGATPLDCVFPQDRERIKEQLLHKGWDEVHIYGEEGLEPLQRACENTLNLVLSPSGLEAAVYACKKFGTPYECIYPLQGHETKVLDDWKGKRVLVVHQQVAARQLADELAERGADVMTATWFSAPRELMKEKDVHLAEEDDFLRLIEENSFQVIFADIFLKRATGKFKGLFVDFPHFAVSGRTSL</sequence>
<dbReference type="RefSeq" id="WP_006940755.1">
    <property type="nucleotide sequence ID" value="NZ_GL538177.1"/>
</dbReference>
<dbReference type="HOGENOM" id="CLU_036479_1_0_9"/>
<dbReference type="InterPro" id="IPR052673">
    <property type="entry name" value="Ni-siroh_cyclase_CfbD"/>
</dbReference>
<accession>E2Z9G2</accession>
<dbReference type="OrthoDB" id="3199475at2"/>
<reference evidence="2 3" key="1">
    <citation type="submission" date="2010-08" db="EMBL/GenBank/DDBJ databases">
        <authorList>
            <person name="Weinstock G."/>
            <person name="Sodergren E."/>
            <person name="Clifton S."/>
            <person name="Fulton L."/>
            <person name="Fulton B."/>
            <person name="Courtney L."/>
            <person name="Fronick C."/>
            <person name="Harrison M."/>
            <person name="Strong C."/>
            <person name="Farmer C."/>
            <person name="Delahaunty K."/>
            <person name="Markovic C."/>
            <person name="Hall O."/>
            <person name="Minx P."/>
            <person name="Tomlinson C."/>
            <person name="Mitreva M."/>
            <person name="Hou S."/>
            <person name="Chen J."/>
            <person name="Wollam A."/>
            <person name="Pepin K.H."/>
            <person name="Johnson M."/>
            <person name="Bhonagiri V."/>
            <person name="Zhang X."/>
            <person name="Suruliraj S."/>
            <person name="Warren W."/>
            <person name="Chinwalla A."/>
            <person name="Mardis E.R."/>
            <person name="Wilson R.K."/>
        </authorList>
    </citation>
    <scope>NUCLEOTIDE SEQUENCE [LARGE SCALE GENOMIC DNA]</scope>
    <source>
        <strain evidence="2 3">F0359</strain>
    </source>
</reference>
<dbReference type="STRING" id="706434.HMPREF9429_00065"/>
<dbReference type="Proteomes" id="UP000003195">
    <property type="component" value="Unassembled WGS sequence"/>
</dbReference>
<dbReference type="EMBL" id="AECS01000003">
    <property type="protein sequence ID" value="EFQ04988.1"/>
    <property type="molecule type" value="Genomic_DNA"/>
</dbReference>
<dbReference type="Pfam" id="PF00148">
    <property type="entry name" value="Oxidored_nitro"/>
    <property type="match status" value="1"/>
</dbReference>
<keyword evidence="3" id="KW-1185">Reference proteome</keyword>
<dbReference type="PANTHER" id="PTHR42846:SF1">
    <property type="entry name" value="NI-SIROHYDROCHLORIN A,C-DIAMIDE REDUCTIVE CYCLASE COMPLEX, COMPONENT CFBD"/>
    <property type="match status" value="1"/>
</dbReference>
<feature type="domain" description="Nitrogenase/oxidoreductase component 1" evidence="1">
    <location>
        <begin position="17"/>
        <end position="233"/>
    </location>
</feature>